<feature type="region of interest" description="Disordered" evidence="1">
    <location>
        <begin position="368"/>
        <end position="427"/>
    </location>
</feature>
<proteinExistence type="predicted"/>
<feature type="compositionally biased region" description="Basic and acidic residues" evidence="1">
    <location>
        <begin position="411"/>
        <end position="427"/>
    </location>
</feature>
<feature type="compositionally biased region" description="Low complexity" evidence="1">
    <location>
        <begin position="267"/>
        <end position="283"/>
    </location>
</feature>
<name>A0AAE1A8S4_9GAST</name>
<feature type="compositionally biased region" description="Pro residues" evidence="1">
    <location>
        <begin position="37"/>
        <end position="50"/>
    </location>
</feature>
<evidence type="ECO:0000313" key="3">
    <source>
        <dbReference type="EMBL" id="KAK3782736.1"/>
    </source>
</evidence>
<comment type="caution">
    <text evidence="3">The sequence shown here is derived from an EMBL/GenBank/DDBJ whole genome shotgun (WGS) entry which is preliminary data.</text>
</comment>
<dbReference type="Proteomes" id="UP001283361">
    <property type="component" value="Unassembled WGS sequence"/>
</dbReference>
<gene>
    <name evidence="3" type="ORF">RRG08_037735</name>
</gene>
<organism evidence="3 4">
    <name type="scientific">Elysia crispata</name>
    <name type="common">lettuce slug</name>
    <dbReference type="NCBI Taxonomy" id="231223"/>
    <lineage>
        <taxon>Eukaryota</taxon>
        <taxon>Metazoa</taxon>
        <taxon>Spiralia</taxon>
        <taxon>Lophotrochozoa</taxon>
        <taxon>Mollusca</taxon>
        <taxon>Gastropoda</taxon>
        <taxon>Heterobranchia</taxon>
        <taxon>Euthyneura</taxon>
        <taxon>Panpulmonata</taxon>
        <taxon>Sacoglossa</taxon>
        <taxon>Placobranchoidea</taxon>
        <taxon>Plakobranchidae</taxon>
        <taxon>Elysia</taxon>
    </lineage>
</organism>
<feature type="region of interest" description="Disordered" evidence="1">
    <location>
        <begin position="100"/>
        <end position="237"/>
    </location>
</feature>
<accession>A0AAE1A8S4</accession>
<reference evidence="3" key="1">
    <citation type="journal article" date="2023" name="G3 (Bethesda)">
        <title>A reference genome for the long-term kleptoplast-retaining sea slug Elysia crispata morphotype clarki.</title>
        <authorList>
            <person name="Eastman K.E."/>
            <person name="Pendleton A.L."/>
            <person name="Shaikh M.A."/>
            <person name="Suttiyut T."/>
            <person name="Ogas R."/>
            <person name="Tomko P."/>
            <person name="Gavelis G."/>
            <person name="Widhalm J.R."/>
            <person name="Wisecaver J.H."/>
        </authorList>
    </citation>
    <scope>NUCLEOTIDE SEQUENCE</scope>
    <source>
        <strain evidence="3">ECLA1</strain>
    </source>
</reference>
<evidence type="ECO:0000256" key="1">
    <source>
        <dbReference type="SAM" id="MobiDB-lite"/>
    </source>
</evidence>
<feature type="signal peptide" evidence="2">
    <location>
        <begin position="1"/>
        <end position="22"/>
    </location>
</feature>
<feature type="region of interest" description="Disordered" evidence="1">
    <location>
        <begin position="34"/>
        <end position="55"/>
    </location>
</feature>
<evidence type="ECO:0000313" key="4">
    <source>
        <dbReference type="Proteomes" id="UP001283361"/>
    </source>
</evidence>
<dbReference type="EMBL" id="JAWDGP010002489">
    <property type="protein sequence ID" value="KAK3782736.1"/>
    <property type="molecule type" value="Genomic_DNA"/>
</dbReference>
<dbReference type="AlphaFoldDB" id="A0AAE1A8S4"/>
<protein>
    <submittedName>
        <fullName evidence="3">Uncharacterized protein</fullName>
    </submittedName>
</protein>
<evidence type="ECO:0000256" key="2">
    <source>
        <dbReference type="SAM" id="SignalP"/>
    </source>
</evidence>
<sequence length="674" mass="74871">MSSTRLITIFILTVTSLPFVKPYLWGSRTVQETQNIPAPPSTPINPPPPVSQSGNDRFLDIARRLQIGGIGASVQPKAVGGEYLTPAVISYNPGYQPYDPRRNNPAYFPSQSYPGQGYAPVQGNPGYNPGSGQGNPGYNPGSGYPYQASDPRPIPDPGYYGGYPDQRQNPAPAYPQWPQSNPGYDPRAPQQSPSIYPDFRQNVPPVRENPVGFTPDPYRPNMRPAPKGDDPDYRNRDNQNSAWNQWAASLIYGPTFWDRSEGRLVEPPTTTTNPITTASVTTPRPRVDPNLFNPDGSVNTHRLGMIKAPVEDDPVRDRQKGFTAYNLFMRLLGQNFFTESAERARGKASIETPVPRPQLPAQVLENAAQTPTTRYPPMFDKPYADMPEDFLDDDYDPNRKDDDSDEDSSEQETRSGQIDKRHGKDLFPEKYFSPDGKMFQSEVYTNLLNTGETKLNSINGKKSFEDLKKKADGLKRKRRQVGEDDPLMSDGISCRTPSAFPSCQFYPRCFQKVNRECISRDSFIGDDVSSICSDLLALATSTESEVLRTFLSEVIACVDTSLLEVLESPSCDDVTDHLSDVLLAQGDDSCLTKASNFCVLLETPVARYNLAKVFSEPKGREAFMLRLLVNLGTHTNLCKGPGANIFLLDLLSNVMQRNSTYTMPNGQPLPVFEP</sequence>
<feature type="chain" id="PRO_5041964558" evidence="2">
    <location>
        <begin position="23"/>
        <end position="674"/>
    </location>
</feature>
<keyword evidence="4" id="KW-1185">Reference proteome</keyword>
<feature type="compositionally biased region" description="Acidic residues" evidence="1">
    <location>
        <begin position="386"/>
        <end position="395"/>
    </location>
</feature>
<feature type="compositionally biased region" description="Low complexity" evidence="1">
    <location>
        <begin position="136"/>
        <end position="151"/>
    </location>
</feature>
<feature type="region of interest" description="Disordered" evidence="1">
    <location>
        <begin position="264"/>
        <end position="300"/>
    </location>
</feature>
<keyword evidence="2" id="KW-0732">Signal</keyword>
<feature type="compositionally biased region" description="Basic and acidic residues" evidence="1">
    <location>
        <begin position="226"/>
        <end position="237"/>
    </location>
</feature>